<evidence type="ECO:0000256" key="1">
    <source>
        <dbReference type="SAM" id="SignalP"/>
    </source>
</evidence>
<proteinExistence type="predicted"/>
<name>A0A1Q8C6C4_9PSEU</name>
<keyword evidence="1" id="KW-0732">Signal</keyword>
<comment type="caution">
    <text evidence="2">The sequence shown here is derived from an EMBL/GenBank/DDBJ whole genome shotgun (WGS) entry which is preliminary data.</text>
</comment>
<organism evidence="2 3">
    <name type="scientific">Actinophytocola xanthii</name>
    <dbReference type="NCBI Taxonomy" id="1912961"/>
    <lineage>
        <taxon>Bacteria</taxon>
        <taxon>Bacillati</taxon>
        <taxon>Actinomycetota</taxon>
        <taxon>Actinomycetes</taxon>
        <taxon>Pseudonocardiales</taxon>
        <taxon>Pseudonocardiaceae</taxon>
    </lineage>
</organism>
<feature type="signal peptide" evidence="1">
    <location>
        <begin position="1"/>
        <end position="19"/>
    </location>
</feature>
<feature type="chain" id="PRO_5012209321" evidence="1">
    <location>
        <begin position="20"/>
        <end position="205"/>
    </location>
</feature>
<protein>
    <submittedName>
        <fullName evidence="2">Uncharacterized protein</fullName>
    </submittedName>
</protein>
<keyword evidence="3" id="KW-1185">Reference proteome</keyword>
<sequence>MTALVCVLTIAVAGCTAPAAGTDKDTGSAAPTASERNEIDLADLQSRWWTWASSAPTETNPVADTTGEFCADRQPADVWLLAGSFGETVSRRCTVPAGQPLAGPAVNQITDVPAVCDAFMREAWGEVELDGSPLDLSRADLSEITVTGVPDNPVLGAEGTFRTHGCGLWFTVPSLTPGQHTLVIKGGSTNFELEVDYDLTVTAAT</sequence>
<dbReference type="EMBL" id="MSIE01000081">
    <property type="protein sequence ID" value="OLF09916.1"/>
    <property type="molecule type" value="Genomic_DNA"/>
</dbReference>
<gene>
    <name evidence="2" type="ORF">BU204_32375</name>
</gene>
<reference evidence="2 3" key="1">
    <citation type="submission" date="2016-12" db="EMBL/GenBank/DDBJ databases">
        <title>The draft genome sequence of Actinophytocola sp. 11-183.</title>
        <authorList>
            <person name="Wang W."/>
            <person name="Yuan L."/>
        </authorList>
    </citation>
    <scope>NUCLEOTIDE SEQUENCE [LARGE SCALE GENOMIC DNA]</scope>
    <source>
        <strain evidence="2 3">11-183</strain>
    </source>
</reference>
<evidence type="ECO:0000313" key="2">
    <source>
        <dbReference type="EMBL" id="OLF09916.1"/>
    </source>
</evidence>
<evidence type="ECO:0000313" key="3">
    <source>
        <dbReference type="Proteomes" id="UP000185596"/>
    </source>
</evidence>
<accession>A0A1Q8C6C4</accession>
<dbReference type="AlphaFoldDB" id="A0A1Q8C6C4"/>
<dbReference type="STRING" id="1912961.BU204_32375"/>
<dbReference type="Proteomes" id="UP000185596">
    <property type="component" value="Unassembled WGS sequence"/>
</dbReference>